<organism evidence="1">
    <name type="scientific">Rhizophora mucronata</name>
    <name type="common">Asiatic mangrove</name>
    <dbReference type="NCBI Taxonomy" id="61149"/>
    <lineage>
        <taxon>Eukaryota</taxon>
        <taxon>Viridiplantae</taxon>
        <taxon>Streptophyta</taxon>
        <taxon>Embryophyta</taxon>
        <taxon>Tracheophyta</taxon>
        <taxon>Spermatophyta</taxon>
        <taxon>Magnoliopsida</taxon>
        <taxon>eudicotyledons</taxon>
        <taxon>Gunneridae</taxon>
        <taxon>Pentapetalae</taxon>
        <taxon>rosids</taxon>
        <taxon>fabids</taxon>
        <taxon>Malpighiales</taxon>
        <taxon>Rhizophoraceae</taxon>
        <taxon>Rhizophora</taxon>
    </lineage>
</organism>
<dbReference type="AlphaFoldDB" id="A0A2P2JDD9"/>
<proteinExistence type="predicted"/>
<protein>
    <submittedName>
        <fullName evidence="1">Uncharacterized protein</fullName>
    </submittedName>
</protein>
<sequence>MHNCQVLWVRHCRRPCRCIFTIQWICQDLKDGAAVPSSSIMKLAMKSISLHPIISILFESEKSINSSLQSPFSTRFEAINHEMDTIKLLEKQIKIASSLAQSSKKGIPGEIQRGIKGRQSCHDATNFDGHNSAISPYDMNSFFFPCKSEGEFVLPIYEAAVGEIFYNELLSLLTHLRNHP</sequence>
<dbReference type="EMBL" id="GGEC01011008">
    <property type="protein sequence ID" value="MBW91491.1"/>
    <property type="molecule type" value="Transcribed_RNA"/>
</dbReference>
<accession>A0A2P2JDD9</accession>
<reference evidence="1" key="1">
    <citation type="submission" date="2018-02" db="EMBL/GenBank/DDBJ databases">
        <title>Rhizophora mucronata_Transcriptome.</title>
        <authorList>
            <person name="Meera S.P."/>
            <person name="Sreeshan A."/>
            <person name="Augustine A."/>
        </authorList>
    </citation>
    <scope>NUCLEOTIDE SEQUENCE</scope>
    <source>
        <tissue evidence="1">Leaf</tissue>
    </source>
</reference>
<evidence type="ECO:0000313" key="1">
    <source>
        <dbReference type="EMBL" id="MBW91491.1"/>
    </source>
</evidence>
<name>A0A2P2JDD9_RHIMU</name>